<name>A0A8T4H9P7_9SPHI</name>
<dbReference type="RefSeq" id="WP_353546312.1">
    <property type="nucleotide sequence ID" value="NZ_JAGKSB010000004.1"/>
</dbReference>
<dbReference type="EMBL" id="JAGKSB010000004">
    <property type="protein sequence ID" value="MBP3942826.1"/>
    <property type="molecule type" value="Genomic_DNA"/>
</dbReference>
<comment type="caution">
    <text evidence="1">The sequence shown here is derived from an EMBL/GenBank/DDBJ whole genome shotgun (WGS) entry which is preliminary data.</text>
</comment>
<organism evidence="1 2">
    <name type="scientific">Rhinopithecimicrobium faecis</name>
    <dbReference type="NCBI Taxonomy" id="2820698"/>
    <lineage>
        <taxon>Bacteria</taxon>
        <taxon>Pseudomonadati</taxon>
        <taxon>Bacteroidota</taxon>
        <taxon>Sphingobacteriia</taxon>
        <taxon>Sphingobacteriales</taxon>
        <taxon>Sphingobacteriaceae</taxon>
        <taxon>Rhinopithecimicrobium</taxon>
    </lineage>
</organism>
<evidence type="ECO:0000313" key="1">
    <source>
        <dbReference type="EMBL" id="MBP3942826.1"/>
    </source>
</evidence>
<protein>
    <submittedName>
        <fullName evidence="1">Uncharacterized protein</fullName>
    </submittedName>
</protein>
<sequence length="133" mass="16167">MIQYQGQEFNDNPYPFYKNYKVYNNEYSNTHWWELDFELNQIDDNRAWREILEDIISNIYKEDKIKSKRASINGRISGIHGSYKSKRTNYDIEEFITDIRASFNNVMDREFILHPDFNSFVSKRCTELFHSKK</sequence>
<dbReference type="Proteomes" id="UP000679691">
    <property type="component" value="Unassembled WGS sequence"/>
</dbReference>
<gene>
    <name evidence="1" type="ORF">J5U18_04490</name>
</gene>
<evidence type="ECO:0000313" key="2">
    <source>
        <dbReference type="Proteomes" id="UP000679691"/>
    </source>
</evidence>
<keyword evidence="2" id="KW-1185">Reference proteome</keyword>
<reference evidence="1" key="1">
    <citation type="submission" date="2021-03" db="EMBL/GenBank/DDBJ databases">
        <authorList>
            <person name="Lu T."/>
            <person name="Wang Q."/>
            <person name="Han X."/>
        </authorList>
    </citation>
    <scope>NUCLEOTIDE SEQUENCE</scope>
    <source>
        <strain evidence="1">WQ 2009</strain>
    </source>
</reference>
<accession>A0A8T4H9P7</accession>
<dbReference type="AlphaFoldDB" id="A0A8T4H9P7"/>
<proteinExistence type="predicted"/>